<feature type="transmembrane region" description="Helical" evidence="7">
    <location>
        <begin position="391"/>
        <end position="408"/>
    </location>
</feature>
<dbReference type="Pfam" id="PF08022">
    <property type="entry name" value="FAD_binding_8"/>
    <property type="match status" value="1"/>
</dbReference>
<evidence type="ECO:0000259" key="8">
    <source>
        <dbReference type="Pfam" id="PF01794"/>
    </source>
</evidence>
<dbReference type="OrthoDB" id="167398at2759"/>
<keyword evidence="11" id="KW-1185">Reference proteome</keyword>
<feature type="domain" description="FAD-binding 8" evidence="9">
    <location>
        <begin position="454"/>
        <end position="497"/>
    </location>
</feature>
<protein>
    <recommendedName>
        <fullName evidence="12">FAD-binding FR-type domain-containing protein</fullName>
    </recommendedName>
</protein>
<dbReference type="PANTHER" id="PTHR11972:SF69">
    <property type="entry name" value="FERRIC REDUCTION OXIDASE 6-RELATED"/>
    <property type="match status" value="1"/>
</dbReference>
<dbReference type="GO" id="GO:0016491">
    <property type="term" value="F:oxidoreductase activity"/>
    <property type="evidence" value="ECO:0007669"/>
    <property type="project" value="UniProtKB-KW"/>
</dbReference>
<feature type="transmembrane region" description="Helical" evidence="7">
    <location>
        <begin position="341"/>
        <end position="361"/>
    </location>
</feature>
<dbReference type="Pfam" id="PF01794">
    <property type="entry name" value="Ferric_reduct"/>
    <property type="match status" value="1"/>
</dbReference>
<dbReference type="SFLD" id="SFLDG01168">
    <property type="entry name" value="Ferric_reductase_subgroup_(FRE"/>
    <property type="match status" value="1"/>
</dbReference>
<evidence type="ECO:0000256" key="1">
    <source>
        <dbReference type="ARBA" id="ARBA00004141"/>
    </source>
</evidence>
<dbReference type="InterPro" id="IPR039261">
    <property type="entry name" value="FNR_nucleotide-bd"/>
</dbReference>
<feature type="region of interest" description="Disordered" evidence="6">
    <location>
        <begin position="521"/>
        <end position="554"/>
    </location>
</feature>
<dbReference type="InterPro" id="IPR050369">
    <property type="entry name" value="RBOH/FRE"/>
</dbReference>
<keyword evidence="3 7" id="KW-1133">Transmembrane helix</keyword>
<proteinExistence type="predicted"/>
<feature type="transmembrane region" description="Helical" evidence="7">
    <location>
        <begin position="300"/>
        <end position="321"/>
    </location>
</feature>
<dbReference type="AlphaFoldDB" id="A0A835XL67"/>
<feature type="compositionally biased region" description="Low complexity" evidence="6">
    <location>
        <begin position="539"/>
        <end position="551"/>
    </location>
</feature>
<feature type="transmembrane region" description="Helical" evidence="7">
    <location>
        <begin position="796"/>
        <end position="817"/>
    </location>
</feature>
<feature type="transmembrane region" description="Helical" evidence="7">
    <location>
        <begin position="368"/>
        <end position="385"/>
    </location>
</feature>
<dbReference type="SUPFAM" id="SSF52343">
    <property type="entry name" value="Ferredoxin reductase-like, C-terminal NADP-linked domain"/>
    <property type="match status" value="1"/>
</dbReference>
<evidence type="ECO:0000256" key="2">
    <source>
        <dbReference type="ARBA" id="ARBA00022692"/>
    </source>
</evidence>
<sequence>MSTRSPLRGAFSMLCWLFVLAGTATFGFFWILTPTQWFYKSATDLMSFKDTLLGLTASDGTTELLEGSDSFLLIWQWCGTLSAAFGATGLMWLSSSAAPAPAAANPGPMDADAEKGRHSGCGVLAALVRWGKKVTLRVRRTLAWRVPPRRLWQRLLGPGNLSLMDLVLILAWIGIHAAWIYELTMVSPYWNVAWSSADWSSGGDAGGSDWSGGSASSNATSSGTWTGATADPDPATVSAATGARRRRLSSSEEVQESVFDFAGYVARLDLLLLLFPLPRCNFLAWLTGAAWGQLIKYHRWLGHGTLLVFSLHSIGYLALWGKRGTLSQELVWDSAGWCNNLAGLISMCGGWVLWITCIPIVRRRLFNCFYAWHCLGTVVFLLFAFMHVSNVATWIMPGVILYLLDVVLRTLQQAFNSTTVTAALLLDCAAARSKARAAAAVGGGSCGAVQAAVLGEGELLTLSIACDQALTFGGHDIVFLNAPAISWWQWHPFTLAAPCTSSPSPSSSSSAAASPSAAATTCQNPNRCPDASNDGGNGSSSDNGSGNSSGSRGPSRLVLHIKAYDGWTRRLISRLAADPAPLRLCVSGPYLAPRPACLSPGYTRHVFIAGGIGMAPVLCMLRELIAHRRAAAAAANPAAAAAFTSLRDGSGLVADDEGAAAAAAAGRVSLVWVSRSAEELSLLPEDIVAEASRGKGGWLDVRLCLTRPPAPAEPAAAEGAVRLNVSDALRQCCSRSPAEPVTAEAKPLSHAYVPHPAVWLLAAVLAFAGTFAGLMASQSYGTSYNTRLDYAGMLQFAALGLGATLPPALLMLAIHGARALKLCGRHAPATAASPSPAAPAPAVPGPSPGKLASLPSAAYRHASHSSSHSSSYPAGLSTYIVTSDGGACTGAGAYGDLDKPPLTISVPPVDAACPVAAATGTRASGSGSGSGSGSRTGSENGELELSVIPSSLAPFVSRGRPDIAALLREAAAAAVAAAAAAGGSGCGGGGQEPRVGVFVGGPAVLVASVEDACARANGWWPWSGVLECCVLTYDM</sequence>
<evidence type="ECO:0000256" key="6">
    <source>
        <dbReference type="SAM" id="MobiDB-lite"/>
    </source>
</evidence>
<dbReference type="Proteomes" id="UP000612055">
    <property type="component" value="Unassembled WGS sequence"/>
</dbReference>
<dbReference type="SFLD" id="SFLDS00052">
    <property type="entry name" value="Ferric_Reductase_Domain"/>
    <property type="match status" value="1"/>
</dbReference>
<evidence type="ECO:0000256" key="4">
    <source>
        <dbReference type="ARBA" id="ARBA00023002"/>
    </source>
</evidence>
<keyword evidence="5 7" id="KW-0472">Membrane</keyword>
<evidence type="ECO:0000256" key="7">
    <source>
        <dbReference type="SAM" id="Phobius"/>
    </source>
</evidence>
<keyword evidence="2 7" id="KW-0812">Transmembrane</keyword>
<comment type="subcellular location">
    <subcellularLocation>
        <location evidence="1">Membrane</location>
        <topology evidence="1">Multi-pass membrane protein</topology>
    </subcellularLocation>
</comment>
<comment type="caution">
    <text evidence="10">The sequence shown here is derived from an EMBL/GenBank/DDBJ whole genome shotgun (WGS) entry which is preliminary data.</text>
</comment>
<evidence type="ECO:0000256" key="5">
    <source>
        <dbReference type="ARBA" id="ARBA00023136"/>
    </source>
</evidence>
<feature type="transmembrane region" description="Helical" evidence="7">
    <location>
        <begin position="270"/>
        <end position="288"/>
    </location>
</feature>
<feature type="region of interest" description="Disordered" evidence="6">
    <location>
        <begin position="919"/>
        <end position="941"/>
    </location>
</feature>
<dbReference type="InterPro" id="IPR013112">
    <property type="entry name" value="FAD-bd_8"/>
</dbReference>
<organism evidence="10 11">
    <name type="scientific">Edaphochlamys debaryana</name>
    <dbReference type="NCBI Taxonomy" id="47281"/>
    <lineage>
        <taxon>Eukaryota</taxon>
        <taxon>Viridiplantae</taxon>
        <taxon>Chlorophyta</taxon>
        <taxon>core chlorophytes</taxon>
        <taxon>Chlorophyceae</taxon>
        <taxon>CS clade</taxon>
        <taxon>Chlamydomonadales</taxon>
        <taxon>Chlamydomonadales incertae sedis</taxon>
        <taxon>Edaphochlamys</taxon>
    </lineage>
</organism>
<evidence type="ECO:0000259" key="9">
    <source>
        <dbReference type="Pfam" id="PF08022"/>
    </source>
</evidence>
<gene>
    <name evidence="10" type="ORF">HYH03_015962</name>
</gene>
<feature type="transmembrane region" description="Helical" evidence="7">
    <location>
        <begin position="159"/>
        <end position="181"/>
    </location>
</feature>
<dbReference type="Gene3D" id="3.40.50.80">
    <property type="entry name" value="Nucleotide-binding domain of ferredoxin-NADP reductase (FNR) module"/>
    <property type="match status" value="2"/>
</dbReference>
<dbReference type="PANTHER" id="PTHR11972">
    <property type="entry name" value="NADPH OXIDASE"/>
    <property type="match status" value="1"/>
</dbReference>
<feature type="compositionally biased region" description="Low complexity" evidence="6">
    <location>
        <begin position="211"/>
        <end position="230"/>
    </location>
</feature>
<feature type="domain" description="Ferric oxidoreductase" evidence="8">
    <location>
        <begin position="263"/>
        <end position="383"/>
    </location>
</feature>
<evidence type="ECO:0000256" key="3">
    <source>
        <dbReference type="ARBA" id="ARBA00022989"/>
    </source>
</evidence>
<evidence type="ECO:0000313" key="11">
    <source>
        <dbReference type="Proteomes" id="UP000612055"/>
    </source>
</evidence>
<dbReference type="EMBL" id="JAEHOE010000132">
    <property type="protein sequence ID" value="KAG2485287.1"/>
    <property type="molecule type" value="Genomic_DNA"/>
</dbReference>
<reference evidence="10" key="1">
    <citation type="journal article" date="2020" name="bioRxiv">
        <title>Comparative genomics of Chlamydomonas.</title>
        <authorList>
            <person name="Craig R.J."/>
            <person name="Hasan A.R."/>
            <person name="Ness R.W."/>
            <person name="Keightley P.D."/>
        </authorList>
    </citation>
    <scope>NUCLEOTIDE SEQUENCE</scope>
    <source>
        <strain evidence="10">CCAP 11/70</strain>
    </source>
</reference>
<feature type="region of interest" description="Disordered" evidence="6">
    <location>
        <begin position="205"/>
        <end position="236"/>
    </location>
</feature>
<accession>A0A835XL67</accession>
<feature type="transmembrane region" description="Helical" evidence="7">
    <location>
        <begin position="12"/>
        <end position="32"/>
    </location>
</feature>
<name>A0A835XL67_9CHLO</name>
<dbReference type="CDD" id="cd06186">
    <property type="entry name" value="NOX_Duox_like_FAD_NADP"/>
    <property type="match status" value="1"/>
</dbReference>
<feature type="transmembrane region" description="Helical" evidence="7">
    <location>
        <begin position="757"/>
        <end position="776"/>
    </location>
</feature>
<evidence type="ECO:0008006" key="12">
    <source>
        <dbReference type="Google" id="ProtNLM"/>
    </source>
</evidence>
<evidence type="ECO:0000313" key="10">
    <source>
        <dbReference type="EMBL" id="KAG2485287.1"/>
    </source>
</evidence>
<keyword evidence="4" id="KW-0560">Oxidoreductase</keyword>
<dbReference type="InterPro" id="IPR013130">
    <property type="entry name" value="Fe3_Rdtase_TM_dom"/>
</dbReference>
<dbReference type="GO" id="GO:0005886">
    <property type="term" value="C:plasma membrane"/>
    <property type="evidence" value="ECO:0007669"/>
    <property type="project" value="TreeGrafter"/>
</dbReference>